<reference evidence="2" key="1">
    <citation type="submission" date="2020-05" db="EMBL/GenBank/DDBJ databases">
        <title>Mycena genomes resolve the evolution of fungal bioluminescence.</title>
        <authorList>
            <person name="Tsai I.J."/>
        </authorList>
    </citation>
    <scope>NUCLEOTIDE SEQUENCE</scope>
    <source>
        <strain evidence="2">160909Yilan</strain>
    </source>
</reference>
<protein>
    <submittedName>
        <fullName evidence="2">Terpenoid synthase</fullName>
    </submittedName>
</protein>
<comment type="caution">
    <text evidence="2">The sequence shown here is derived from an EMBL/GenBank/DDBJ whole genome shotgun (WGS) entry which is preliminary data.</text>
</comment>
<dbReference type="PANTHER" id="PTHR13316:SF0">
    <property type="entry name" value="ZINC FINGER CCHC DOMAIN-CONTAINING PROTEIN 8"/>
    <property type="match status" value="1"/>
</dbReference>
<keyword evidence="3" id="KW-1185">Reference proteome</keyword>
<dbReference type="Proteomes" id="UP000623467">
    <property type="component" value="Unassembled WGS sequence"/>
</dbReference>
<evidence type="ECO:0000313" key="3">
    <source>
        <dbReference type="Proteomes" id="UP000623467"/>
    </source>
</evidence>
<dbReference type="EMBL" id="JACAZH010000007">
    <property type="protein sequence ID" value="KAF7363981.1"/>
    <property type="molecule type" value="Genomic_DNA"/>
</dbReference>
<evidence type="ECO:0000313" key="2">
    <source>
        <dbReference type="EMBL" id="KAF7363981.1"/>
    </source>
</evidence>
<dbReference type="GO" id="GO:0003723">
    <property type="term" value="F:RNA binding"/>
    <property type="evidence" value="ECO:0007669"/>
    <property type="project" value="TreeGrafter"/>
</dbReference>
<evidence type="ECO:0000256" key="1">
    <source>
        <dbReference type="SAM" id="MobiDB-lite"/>
    </source>
</evidence>
<name>A0A8H6YTD7_9AGAR</name>
<dbReference type="AlphaFoldDB" id="A0A8H6YTD7"/>
<dbReference type="PANTHER" id="PTHR13316">
    <property type="entry name" value="ZINC FINGER, CCHC DOMAIN CONTAINING 8"/>
    <property type="match status" value="1"/>
</dbReference>
<proteinExistence type="predicted"/>
<dbReference type="InterPro" id="IPR052115">
    <property type="entry name" value="NEXT_complex_subunit_ZCCHC8"/>
</dbReference>
<dbReference type="OrthoDB" id="429967at2759"/>
<feature type="compositionally biased region" description="Pro residues" evidence="1">
    <location>
        <begin position="304"/>
        <end position="324"/>
    </location>
</feature>
<sequence length="350" mass="39558">MFPAFWREQDVSAVALECAQFSRQIYSLFSLSFCLPFFTESHPTHHGFWEPSGIYTRQALDDPASDDIHPLGASSAPPADPYENKTRCFNCSESTHVLSACPHPVNKALVALSRQIYDFEHANDGTPRSLREVAERLERVGWAGEGGFVPGKVSPALRRALRWRDWWDDSRWSQEEEEEDVGEDDGQGYDYLENIALWGYPRGWVSATDPRERMRARIMHERDPDDEDEEEEEEIMKIWGRGRQRGNITRWNATEDGSEDGEVADGNPVLKRWAHYPGTHFAWERLTVYDGTLLSQRSQHAAMRPPPSLQPPPEPAGPPPPPTPASAISSPSAHTATTICPAEYSSFLRP</sequence>
<accession>A0A8H6YTD7</accession>
<feature type="region of interest" description="Disordered" evidence="1">
    <location>
        <begin position="297"/>
        <end position="336"/>
    </location>
</feature>
<dbReference type="GO" id="GO:0071013">
    <property type="term" value="C:catalytic step 2 spliceosome"/>
    <property type="evidence" value="ECO:0007669"/>
    <property type="project" value="TreeGrafter"/>
</dbReference>
<gene>
    <name evidence="2" type="ORF">MSAN_01056700</name>
</gene>
<organism evidence="2 3">
    <name type="scientific">Mycena sanguinolenta</name>
    <dbReference type="NCBI Taxonomy" id="230812"/>
    <lineage>
        <taxon>Eukaryota</taxon>
        <taxon>Fungi</taxon>
        <taxon>Dikarya</taxon>
        <taxon>Basidiomycota</taxon>
        <taxon>Agaricomycotina</taxon>
        <taxon>Agaricomycetes</taxon>
        <taxon>Agaricomycetidae</taxon>
        <taxon>Agaricales</taxon>
        <taxon>Marasmiineae</taxon>
        <taxon>Mycenaceae</taxon>
        <taxon>Mycena</taxon>
    </lineage>
</organism>